<dbReference type="PROSITE" id="PS50005">
    <property type="entry name" value="TPR"/>
    <property type="match status" value="2"/>
</dbReference>
<keyword evidence="6" id="KW-1133">Transmembrane helix</keyword>
<keyword evidence="1" id="KW-0677">Repeat</keyword>
<dbReference type="SUPFAM" id="SSF48452">
    <property type="entry name" value="TPR-like"/>
    <property type="match status" value="1"/>
</dbReference>
<evidence type="ECO:0000256" key="3">
    <source>
        <dbReference type="PROSITE-ProRule" id="PRU00277"/>
    </source>
</evidence>
<dbReference type="InterPro" id="IPR019734">
    <property type="entry name" value="TPR_rpt"/>
</dbReference>
<dbReference type="SUPFAM" id="SSF54534">
    <property type="entry name" value="FKBP-like"/>
    <property type="match status" value="1"/>
</dbReference>
<dbReference type="Pfam" id="PF13181">
    <property type="entry name" value="TPR_8"/>
    <property type="match status" value="1"/>
</dbReference>
<keyword evidence="9" id="KW-1185">Reference proteome</keyword>
<keyword evidence="3" id="KW-0697">Rotamase</keyword>
<feature type="repeat" description="TPR" evidence="4">
    <location>
        <begin position="300"/>
        <end position="333"/>
    </location>
</feature>
<dbReference type="EC" id="5.2.1.8" evidence="3"/>
<evidence type="ECO:0000256" key="2">
    <source>
        <dbReference type="ARBA" id="ARBA00022803"/>
    </source>
</evidence>
<feature type="region of interest" description="Disordered" evidence="5">
    <location>
        <begin position="1"/>
        <end position="77"/>
    </location>
</feature>
<evidence type="ECO:0000256" key="6">
    <source>
        <dbReference type="SAM" id="Phobius"/>
    </source>
</evidence>
<dbReference type="PANTHER" id="PTHR46512:SF1">
    <property type="entry name" value="PEPTIDYLPROLYL ISOMERASE"/>
    <property type="match status" value="1"/>
</dbReference>
<sequence length="452" mass="51694">MEQQAVDKNIPFDNEIDDDEDDGDNSSSNNDEMMPPLETIEKEMNHQSDKKKKNIVIPDDNDSKKKSKEEKVDDNDGYLDILNNGDLRKKTIKKGDNVRPQRGSKVIIKLETRLYADGCDDDDQDVGTGKLIEGETFDRFTLVIGDNDLHQSLDLLIPLMELHEVCRAIIKSRFAYGQLGNNNVGIPEDATLDCQIELLEIPNPSDNVFGQGDDDEAESIANKELLDERLRFGNYKKTRGNFWFERGEYSMAIQCYKGALKYLDANNQELKLIDNDNENSGEDKQLELVDKINDLIDKRAQTFNNLAAAQMKMDAFDTALRSVNDSLLLRPNNVKALFRHAKILSEKGDIEDAIKDLKKASTIDPQSEAIQMELNRLNKILIKQINDQKELYRRMLQVKNDDTKKNNQTKKNSNNHQQQSLWYRYRWPVAISFGMVTTAAILIQSFVYSSTK</sequence>
<dbReference type="EMBL" id="NJHN03000040">
    <property type="protein sequence ID" value="KAH9421466.1"/>
    <property type="molecule type" value="Genomic_DNA"/>
</dbReference>
<reference evidence="8 9" key="2">
    <citation type="journal article" date="2022" name="Mol. Biol. Evol.">
        <title>Comparative Genomics Reveals Insights into the Divergent Evolution of Astigmatic Mites and Household Pest Adaptations.</title>
        <authorList>
            <person name="Xiong Q."/>
            <person name="Wan A.T."/>
            <person name="Liu X."/>
            <person name="Fung C.S."/>
            <person name="Xiao X."/>
            <person name="Malainual N."/>
            <person name="Hou J."/>
            <person name="Wang L."/>
            <person name="Wang M."/>
            <person name="Yang K.Y."/>
            <person name="Cui Y."/>
            <person name="Leung E.L."/>
            <person name="Nong W."/>
            <person name="Shin S.K."/>
            <person name="Au S.W."/>
            <person name="Jeong K.Y."/>
            <person name="Chew F.T."/>
            <person name="Hui J.H."/>
            <person name="Leung T.F."/>
            <person name="Tungtrongchitr A."/>
            <person name="Zhong N."/>
            <person name="Liu Z."/>
            <person name="Tsui S.K."/>
        </authorList>
    </citation>
    <scope>NUCLEOTIDE SEQUENCE [LARGE SCALE GENOMIC DNA]</scope>
    <source>
        <strain evidence="8">Derp</strain>
    </source>
</reference>
<dbReference type="InterPro" id="IPR050754">
    <property type="entry name" value="FKBP4/5/8-like"/>
</dbReference>
<feature type="transmembrane region" description="Helical" evidence="6">
    <location>
        <begin position="427"/>
        <end position="448"/>
    </location>
</feature>
<dbReference type="Pfam" id="PF00254">
    <property type="entry name" value="FKBP_C"/>
    <property type="match status" value="1"/>
</dbReference>
<keyword evidence="2 4" id="KW-0802">TPR repeat</keyword>
<feature type="compositionally biased region" description="Acidic residues" evidence="5">
    <location>
        <begin position="14"/>
        <end position="24"/>
    </location>
</feature>
<keyword evidence="3 8" id="KW-0413">Isomerase</keyword>
<evidence type="ECO:0000256" key="1">
    <source>
        <dbReference type="ARBA" id="ARBA00022737"/>
    </source>
</evidence>
<evidence type="ECO:0000256" key="5">
    <source>
        <dbReference type="SAM" id="MobiDB-lite"/>
    </source>
</evidence>
<evidence type="ECO:0000256" key="4">
    <source>
        <dbReference type="PROSITE-ProRule" id="PRU00339"/>
    </source>
</evidence>
<feature type="compositionally biased region" description="Basic and acidic residues" evidence="5">
    <location>
        <begin position="39"/>
        <end position="48"/>
    </location>
</feature>
<dbReference type="PROSITE" id="PS50059">
    <property type="entry name" value="FKBP_PPIASE"/>
    <property type="match status" value="1"/>
</dbReference>
<feature type="repeat" description="TPR" evidence="4">
    <location>
        <begin position="334"/>
        <end position="367"/>
    </location>
</feature>
<dbReference type="PANTHER" id="PTHR46512">
    <property type="entry name" value="PEPTIDYLPROLYL ISOMERASE"/>
    <property type="match status" value="1"/>
</dbReference>
<evidence type="ECO:0000259" key="7">
    <source>
        <dbReference type="PROSITE" id="PS50059"/>
    </source>
</evidence>
<dbReference type="InterPro" id="IPR001179">
    <property type="entry name" value="PPIase_FKBP_dom"/>
</dbReference>
<reference evidence="8 9" key="1">
    <citation type="journal article" date="2018" name="J. Allergy Clin. Immunol.">
        <title>High-quality assembly of Dermatophagoides pteronyssinus genome and transcriptome reveals a wide range of novel allergens.</title>
        <authorList>
            <person name="Liu X.Y."/>
            <person name="Yang K.Y."/>
            <person name="Wang M.Q."/>
            <person name="Kwok J.S."/>
            <person name="Zeng X."/>
            <person name="Yang Z."/>
            <person name="Xiao X.J."/>
            <person name="Lau C.P."/>
            <person name="Li Y."/>
            <person name="Huang Z.M."/>
            <person name="Ba J.G."/>
            <person name="Yim A.K."/>
            <person name="Ouyang C.Y."/>
            <person name="Ngai S.M."/>
            <person name="Chan T.F."/>
            <person name="Leung E.L."/>
            <person name="Liu L."/>
            <person name="Liu Z.G."/>
            <person name="Tsui S.K."/>
        </authorList>
    </citation>
    <scope>NUCLEOTIDE SEQUENCE [LARGE SCALE GENOMIC DNA]</scope>
    <source>
        <strain evidence="8">Derp</strain>
    </source>
</reference>
<dbReference type="SMART" id="SM00028">
    <property type="entry name" value="TPR"/>
    <property type="match status" value="3"/>
</dbReference>
<comment type="catalytic activity">
    <reaction evidence="3">
        <text>[protein]-peptidylproline (omega=180) = [protein]-peptidylproline (omega=0)</text>
        <dbReference type="Rhea" id="RHEA:16237"/>
        <dbReference type="Rhea" id="RHEA-COMP:10747"/>
        <dbReference type="Rhea" id="RHEA-COMP:10748"/>
        <dbReference type="ChEBI" id="CHEBI:83833"/>
        <dbReference type="ChEBI" id="CHEBI:83834"/>
        <dbReference type="EC" id="5.2.1.8"/>
    </reaction>
</comment>
<keyword evidence="6" id="KW-0472">Membrane</keyword>
<dbReference type="Gene3D" id="1.25.40.10">
    <property type="entry name" value="Tetratricopeptide repeat domain"/>
    <property type="match status" value="1"/>
</dbReference>
<organism evidence="8 9">
    <name type="scientific">Dermatophagoides pteronyssinus</name>
    <name type="common">European house dust mite</name>
    <dbReference type="NCBI Taxonomy" id="6956"/>
    <lineage>
        <taxon>Eukaryota</taxon>
        <taxon>Metazoa</taxon>
        <taxon>Ecdysozoa</taxon>
        <taxon>Arthropoda</taxon>
        <taxon>Chelicerata</taxon>
        <taxon>Arachnida</taxon>
        <taxon>Acari</taxon>
        <taxon>Acariformes</taxon>
        <taxon>Sarcoptiformes</taxon>
        <taxon>Astigmata</taxon>
        <taxon>Psoroptidia</taxon>
        <taxon>Analgoidea</taxon>
        <taxon>Pyroglyphidae</taxon>
        <taxon>Dermatophagoidinae</taxon>
        <taxon>Dermatophagoides</taxon>
    </lineage>
</organism>
<proteinExistence type="predicted"/>
<dbReference type="InterPro" id="IPR046357">
    <property type="entry name" value="PPIase_dom_sf"/>
</dbReference>
<feature type="compositionally biased region" description="Basic and acidic residues" evidence="5">
    <location>
        <begin position="61"/>
        <end position="71"/>
    </location>
</feature>
<dbReference type="GO" id="GO:0016853">
    <property type="term" value="F:isomerase activity"/>
    <property type="evidence" value="ECO:0007669"/>
    <property type="project" value="UniProtKB-KW"/>
</dbReference>
<gene>
    <name evidence="8" type="primary">FKBP8</name>
    <name evidence="8" type="ORF">DERP_012198</name>
</gene>
<comment type="caution">
    <text evidence="8">The sequence shown here is derived from an EMBL/GenBank/DDBJ whole genome shotgun (WGS) entry which is preliminary data.</text>
</comment>
<dbReference type="InterPro" id="IPR011990">
    <property type="entry name" value="TPR-like_helical_dom_sf"/>
</dbReference>
<keyword evidence="6" id="KW-0812">Transmembrane</keyword>
<accession>A0ABQ8JGL5</accession>
<name>A0ABQ8JGL5_DERPT</name>
<dbReference type="Gene3D" id="3.10.50.40">
    <property type="match status" value="1"/>
</dbReference>
<evidence type="ECO:0000313" key="9">
    <source>
        <dbReference type="Proteomes" id="UP000887458"/>
    </source>
</evidence>
<protein>
    <recommendedName>
        <fullName evidence="3">peptidylprolyl isomerase</fullName>
        <ecNumber evidence="3">5.2.1.8</ecNumber>
    </recommendedName>
</protein>
<dbReference type="Proteomes" id="UP000887458">
    <property type="component" value="Unassembled WGS sequence"/>
</dbReference>
<feature type="domain" description="PPIase FKBP-type" evidence="7">
    <location>
        <begin position="103"/>
        <end position="202"/>
    </location>
</feature>
<evidence type="ECO:0000313" key="8">
    <source>
        <dbReference type="EMBL" id="KAH9421466.1"/>
    </source>
</evidence>